<reference evidence="2 3" key="1">
    <citation type="journal article" date="2022" name="Hortic Res">
        <title>The genome of Dioscorea zingiberensis sheds light on the biosynthesis, origin and evolution of the medicinally important diosgenin saponins.</title>
        <authorList>
            <person name="Li Y."/>
            <person name="Tan C."/>
            <person name="Li Z."/>
            <person name="Guo J."/>
            <person name="Li S."/>
            <person name="Chen X."/>
            <person name="Wang C."/>
            <person name="Dai X."/>
            <person name="Yang H."/>
            <person name="Song W."/>
            <person name="Hou L."/>
            <person name="Xu J."/>
            <person name="Tong Z."/>
            <person name="Xu A."/>
            <person name="Yuan X."/>
            <person name="Wang W."/>
            <person name="Yang Q."/>
            <person name="Chen L."/>
            <person name="Sun Z."/>
            <person name="Wang K."/>
            <person name="Pan B."/>
            <person name="Chen J."/>
            <person name="Bao Y."/>
            <person name="Liu F."/>
            <person name="Qi X."/>
            <person name="Gang D.R."/>
            <person name="Wen J."/>
            <person name="Li J."/>
        </authorList>
    </citation>
    <scope>NUCLEOTIDE SEQUENCE [LARGE SCALE GENOMIC DNA]</scope>
    <source>
        <strain evidence="2">Dzin_1.0</strain>
    </source>
</reference>
<dbReference type="OrthoDB" id="513595at2759"/>
<dbReference type="AlphaFoldDB" id="A0A9D5BUQ6"/>
<accession>A0A9D5BUQ6</accession>
<organism evidence="2 3">
    <name type="scientific">Dioscorea zingiberensis</name>
    <dbReference type="NCBI Taxonomy" id="325984"/>
    <lineage>
        <taxon>Eukaryota</taxon>
        <taxon>Viridiplantae</taxon>
        <taxon>Streptophyta</taxon>
        <taxon>Embryophyta</taxon>
        <taxon>Tracheophyta</taxon>
        <taxon>Spermatophyta</taxon>
        <taxon>Magnoliopsida</taxon>
        <taxon>Liliopsida</taxon>
        <taxon>Dioscoreales</taxon>
        <taxon>Dioscoreaceae</taxon>
        <taxon>Dioscorea</taxon>
    </lineage>
</organism>
<dbReference type="Proteomes" id="UP001085076">
    <property type="component" value="Unassembled WGS sequence"/>
</dbReference>
<feature type="region of interest" description="Disordered" evidence="1">
    <location>
        <begin position="57"/>
        <end position="89"/>
    </location>
</feature>
<sequence>MYEDLEDSDSPKEKLNALSGLLQAYGKGIKSVRLGSRRVDFPSVLLREGSPHWLCGPGSGYNLDSNPLQDEDSPEAAGRNSGSELKKRFHDQLRAERDSFKAVFDKRKQRIGGFHDSEDD</sequence>
<keyword evidence="3" id="KW-1185">Reference proteome</keyword>
<proteinExistence type="predicted"/>
<protein>
    <submittedName>
        <fullName evidence="2">Uncharacterized protein</fullName>
    </submittedName>
</protein>
<dbReference type="EMBL" id="JAGGNH010000048">
    <property type="protein sequence ID" value="KAJ0960986.1"/>
    <property type="molecule type" value="Genomic_DNA"/>
</dbReference>
<evidence type="ECO:0000313" key="3">
    <source>
        <dbReference type="Proteomes" id="UP001085076"/>
    </source>
</evidence>
<evidence type="ECO:0000256" key="1">
    <source>
        <dbReference type="SAM" id="MobiDB-lite"/>
    </source>
</evidence>
<name>A0A9D5BUQ6_9LILI</name>
<gene>
    <name evidence="2" type="ORF">J5N97_001064</name>
</gene>
<comment type="caution">
    <text evidence="2">The sequence shown here is derived from an EMBL/GenBank/DDBJ whole genome shotgun (WGS) entry which is preliminary data.</text>
</comment>
<evidence type="ECO:0000313" key="2">
    <source>
        <dbReference type="EMBL" id="KAJ0960986.1"/>
    </source>
</evidence>